<proteinExistence type="predicted"/>
<name>A0A095ZHG4_9BACT</name>
<comment type="caution">
    <text evidence="1">The sequence shown here is derived from an EMBL/GenBank/DDBJ whole genome shotgun (WGS) entry which is preliminary data.</text>
</comment>
<dbReference type="Proteomes" id="UP000029556">
    <property type="component" value="Unassembled WGS sequence"/>
</dbReference>
<protein>
    <submittedName>
        <fullName evidence="1">Uncharacterized protein</fullName>
    </submittedName>
</protein>
<evidence type="ECO:0000313" key="1">
    <source>
        <dbReference type="EMBL" id="KGF33771.1"/>
    </source>
</evidence>
<dbReference type="EMBL" id="JRNN01000078">
    <property type="protein sequence ID" value="KGF33771.1"/>
    <property type="molecule type" value="Genomic_DNA"/>
</dbReference>
<dbReference type="AlphaFoldDB" id="A0A095ZHG4"/>
<sequence length="63" mass="7555">MIRRTLAFIDFKQSNLFYWFNSLLKQTIDMRMKNKVIAIGYQTHCNWMPNSMQLAAKLNAIER</sequence>
<gene>
    <name evidence="1" type="ORF">HMPREF2137_10130</name>
</gene>
<organism evidence="1 2">
    <name type="scientific">Hoylesella buccalis DNF00853</name>
    <dbReference type="NCBI Taxonomy" id="1401074"/>
    <lineage>
        <taxon>Bacteria</taxon>
        <taxon>Pseudomonadati</taxon>
        <taxon>Bacteroidota</taxon>
        <taxon>Bacteroidia</taxon>
        <taxon>Bacteroidales</taxon>
        <taxon>Prevotellaceae</taxon>
        <taxon>Hoylesella</taxon>
    </lineage>
</organism>
<accession>A0A095ZHG4</accession>
<reference evidence="1 2" key="1">
    <citation type="submission" date="2014-07" db="EMBL/GenBank/DDBJ databases">
        <authorList>
            <person name="McCorrison J."/>
            <person name="Sanka R."/>
            <person name="Torralba M."/>
            <person name="Gillis M."/>
            <person name="Haft D.H."/>
            <person name="Methe B."/>
            <person name="Sutton G."/>
            <person name="Nelson K.E."/>
        </authorList>
    </citation>
    <scope>NUCLEOTIDE SEQUENCE [LARGE SCALE GENOMIC DNA]</scope>
    <source>
        <strain evidence="1 2">DNF00853</strain>
    </source>
</reference>
<evidence type="ECO:0000313" key="2">
    <source>
        <dbReference type="Proteomes" id="UP000029556"/>
    </source>
</evidence>